<dbReference type="Proteomes" id="UP000460561">
    <property type="component" value="Unassembled WGS sequence"/>
</dbReference>
<gene>
    <name evidence="4" type="ORF">GRI39_07930</name>
</gene>
<dbReference type="GO" id="GO:0008714">
    <property type="term" value="F:AMP nucleosidase activity"/>
    <property type="evidence" value="ECO:0007669"/>
    <property type="project" value="UniProtKB-EC"/>
</dbReference>
<sequence length="297" mass="34053">MSERDDETIGNERDLVDRKFYPAEQEADFAEKNPLITPQTQHPAYRLAFRDTEFLLREELRPMRFQLELMKTEMLLDEARVGSTLVMYGSARIPPPEAAETALDNDLPEERKQVVRNLVAKSKYYAEAFNLAKMVSEKSIIEDGKRQFVICSGGGPSIMEAANKGASEAGAESIGLNIVLPHEQAPNPYVTPYLSFQFHYFALRKMHFLLRARAVAVFPGGFGTFDEFFELLTLIQTGKMKPIPIMLFGKDFWNRVIDFEALADEGTINHDDLKLFHWCETAEDAWKHIAEFYELQW</sequence>
<evidence type="ECO:0000256" key="2">
    <source>
        <dbReference type="ARBA" id="ARBA00011985"/>
    </source>
</evidence>
<dbReference type="PANTHER" id="PTHR43393:SF3">
    <property type="entry name" value="LYSINE DECARBOXYLASE-LIKE PROTEIN"/>
    <property type="match status" value="1"/>
</dbReference>
<name>A0A845A6X9_9SPHN</name>
<dbReference type="GO" id="GO:0005829">
    <property type="term" value="C:cytosol"/>
    <property type="evidence" value="ECO:0007669"/>
    <property type="project" value="TreeGrafter"/>
</dbReference>
<dbReference type="InterPro" id="IPR031100">
    <property type="entry name" value="LOG_fam"/>
</dbReference>
<evidence type="ECO:0000313" key="5">
    <source>
        <dbReference type="Proteomes" id="UP000460561"/>
    </source>
</evidence>
<proteinExistence type="predicted"/>
<comment type="catalytic activity">
    <reaction evidence="1">
        <text>AMP + H2O = D-ribose 5-phosphate + adenine</text>
        <dbReference type="Rhea" id="RHEA:20129"/>
        <dbReference type="ChEBI" id="CHEBI:15377"/>
        <dbReference type="ChEBI" id="CHEBI:16708"/>
        <dbReference type="ChEBI" id="CHEBI:78346"/>
        <dbReference type="ChEBI" id="CHEBI:456215"/>
        <dbReference type="EC" id="3.2.2.4"/>
    </reaction>
</comment>
<dbReference type="RefSeq" id="WP_160739129.1">
    <property type="nucleotide sequence ID" value="NZ_WTYQ01000002.1"/>
</dbReference>
<dbReference type="EC" id="3.2.2.4" evidence="2"/>
<comment type="caution">
    <text evidence="4">The sequence shown here is derived from an EMBL/GenBank/DDBJ whole genome shotgun (WGS) entry which is preliminary data.</text>
</comment>
<evidence type="ECO:0000313" key="4">
    <source>
        <dbReference type="EMBL" id="MXP25970.1"/>
    </source>
</evidence>
<evidence type="ECO:0000256" key="1">
    <source>
        <dbReference type="ARBA" id="ARBA00000274"/>
    </source>
</evidence>
<reference evidence="4 5" key="1">
    <citation type="submission" date="2019-12" db="EMBL/GenBank/DDBJ databases">
        <title>Genomic-based taxomic classification of the family Erythrobacteraceae.</title>
        <authorList>
            <person name="Xu L."/>
        </authorList>
    </citation>
    <scope>NUCLEOTIDE SEQUENCE [LARGE SCALE GENOMIC DNA]</scope>
    <source>
        <strain evidence="4 5">DSM 18604</strain>
    </source>
</reference>
<dbReference type="SUPFAM" id="SSF102405">
    <property type="entry name" value="MCP/YpsA-like"/>
    <property type="match status" value="1"/>
</dbReference>
<dbReference type="Pfam" id="PF03641">
    <property type="entry name" value="Lysine_decarbox"/>
    <property type="match status" value="1"/>
</dbReference>
<evidence type="ECO:0000256" key="3">
    <source>
        <dbReference type="ARBA" id="ARBA00031983"/>
    </source>
</evidence>
<dbReference type="PANTHER" id="PTHR43393">
    <property type="entry name" value="CYTOKININ RIBOSIDE 5'-MONOPHOSPHATE PHOSPHORIBOHYDROLASE"/>
    <property type="match status" value="1"/>
</dbReference>
<dbReference type="EMBL" id="WTYQ01000002">
    <property type="protein sequence ID" value="MXP25970.1"/>
    <property type="molecule type" value="Genomic_DNA"/>
</dbReference>
<dbReference type="OrthoDB" id="9801098at2"/>
<keyword evidence="5" id="KW-1185">Reference proteome</keyword>
<protein>
    <recommendedName>
        <fullName evidence="3">AMP nucleosidase</fullName>
        <ecNumber evidence="2">3.2.2.4</ecNumber>
    </recommendedName>
    <alternativeName>
        <fullName evidence="3">AMP nucleosidase</fullName>
    </alternativeName>
</protein>
<dbReference type="Gene3D" id="3.40.50.450">
    <property type="match status" value="1"/>
</dbReference>
<dbReference type="AlphaFoldDB" id="A0A845A6X9"/>
<organism evidence="4 5">
    <name type="scientific">Altericroceibacterium indicum</name>
    <dbReference type="NCBI Taxonomy" id="374177"/>
    <lineage>
        <taxon>Bacteria</taxon>
        <taxon>Pseudomonadati</taxon>
        <taxon>Pseudomonadota</taxon>
        <taxon>Alphaproteobacteria</taxon>
        <taxon>Sphingomonadales</taxon>
        <taxon>Erythrobacteraceae</taxon>
        <taxon>Altericroceibacterium</taxon>
    </lineage>
</organism>
<accession>A0A845A6X9</accession>
<dbReference type="InterPro" id="IPR052341">
    <property type="entry name" value="LOG_family_nucleotidases"/>
</dbReference>